<evidence type="ECO:0000313" key="4">
    <source>
        <dbReference type="Proteomes" id="UP000323392"/>
    </source>
</evidence>
<protein>
    <submittedName>
        <fullName evidence="1 2">XapX domain-containing protein</fullName>
    </submittedName>
</protein>
<sequence length="52" mass="5315">MDILLAIKATIAGAILGAIFQKLKLPLPAPPVFPGVVGVLGVLVGSKIAQFF</sequence>
<dbReference type="Proteomes" id="UP000323392">
    <property type="component" value="Unassembled WGS sequence"/>
</dbReference>
<accession>A0A150FMM5</accession>
<gene>
    <name evidence="1" type="ORF">JWYL7_1923</name>
    <name evidence="2" type="ORF">SAMN05661008_01846</name>
</gene>
<evidence type="ECO:0000313" key="2">
    <source>
        <dbReference type="EMBL" id="SHL30801.1"/>
    </source>
</evidence>
<dbReference type="RefSeq" id="WP_066072603.1">
    <property type="nucleotide sequence ID" value="NZ_FRBG01000022.1"/>
</dbReference>
<comment type="caution">
    <text evidence="1">The sequence shown here is derived from an EMBL/GenBank/DDBJ whole genome shotgun (WGS) entry which is preliminary data.</text>
</comment>
<dbReference type="NCBIfam" id="TIGR03510">
    <property type="entry name" value="XapX"/>
    <property type="match status" value="1"/>
</dbReference>
<proteinExistence type="predicted"/>
<dbReference type="AlphaFoldDB" id="A0A150FMM5"/>
<dbReference type="InterPro" id="IPR020017">
    <property type="entry name" value="XapX_domain"/>
</dbReference>
<evidence type="ECO:0000313" key="1">
    <source>
        <dbReference type="EMBL" id="KXZ38901.1"/>
    </source>
</evidence>
<organism evidence="1 3">
    <name type="scientific">Alkalithermobacter thermoalcaliphilus JW-YL-7 = DSM 7308</name>
    <dbReference type="NCBI Taxonomy" id="1121328"/>
    <lineage>
        <taxon>Bacteria</taxon>
        <taxon>Bacillati</taxon>
        <taxon>Bacillota</taxon>
        <taxon>Clostridia</taxon>
        <taxon>Peptostreptococcales</taxon>
        <taxon>Tepidibacteraceae</taxon>
        <taxon>Alkalithermobacter</taxon>
    </lineage>
</organism>
<name>A0A150FMM5_CLOPD</name>
<dbReference type="PATRIC" id="fig|1121328.3.peg.1936"/>
<reference evidence="2 4" key="2">
    <citation type="submission" date="2016-11" db="EMBL/GenBank/DDBJ databases">
        <authorList>
            <person name="Varghese N."/>
            <person name="Submissions S."/>
        </authorList>
    </citation>
    <scope>NUCLEOTIDE SEQUENCE [LARGE SCALE GENOMIC DNA]</scope>
    <source>
        <strain evidence="2 4">DSM 7308</strain>
    </source>
</reference>
<reference evidence="1 3" key="1">
    <citation type="submission" date="2016-02" db="EMBL/GenBank/DDBJ databases">
        <title>Draft genome sequence for Clostridium paradoxum JW-YL-7.</title>
        <authorList>
            <person name="Utturkar S.M."/>
            <person name="Lancaster A."/>
            <person name="Poole F.L."/>
            <person name="Adams M.W."/>
            <person name="Brown S.D."/>
        </authorList>
    </citation>
    <scope>NUCLEOTIDE SEQUENCE [LARGE SCALE GENOMIC DNA]</scope>
    <source>
        <strain evidence="1 3">JW-YL-7</strain>
    </source>
</reference>
<evidence type="ECO:0000313" key="3">
    <source>
        <dbReference type="Proteomes" id="UP000092605"/>
    </source>
</evidence>
<dbReference type="EMBL" id="FRBG01000022">
    <property type="protein sequence ID" value="SHL30801.1"/>
    <property type="molecule type" value="Genomic_DNA"/>
</dbReference>
<dbReference type="STRING" id="1121328.JWYL7_1923"/>
<dbReference type="EMBL" id="LSFY01000003">
    <property type="protein sequence ID" value="KXZ38901.1"/>
    <property type="molecule type" value="Genomic_DNA"/>
</dbReference>
<dbReference type="Proteomes" id="UP000092605">
    <property type="component" value="Unassembled WGS sequence"/>
</dbReference>
<keyword evidence="4" id="KW-1185">Reference proteome</keyword>